<feature type="chain" id="PRO_5046232492" description="Peptidase inhibitor family I36" evidence="1">
    <location>
        <begin position="29"/>
        <end position="151"/>
    </location>
</feature>
<comment type="caution">
    <text evidence="2">The sequence shown here is derived from an EMBL/GenBank/DDBJ whole genome shotgun (WGS) entry which is preliminary data.</text>
</comment>
<protein>
    <recommendedName>
        <fullName evidence="4">Peptidase inhibitor family I36</fullName>
    </recommendedName>
</protein>
<accession>A0ABT3TXX6</accession>
<evidence type="ECO:0000256" key="1">
    <source>
        <dbReference type="SAM" id="SignalP"/>
    </source>
</evidence>
<name>A0ABT3TXX6_9ACTN</name>
<dbReference type="Proteomes" id="UP001163064">
    <property type="component" value="Unassembled WGS sequence"/>
</dbReference>
<feature type="signal peptide" evidence="1">
    <location>
        <begin position="1"/>
        <end position="28"/>
    </location>
</feature>
<evidence type="ECO:0000313" key="3">
    <source>
        <dbReference type="Proteomes" id="UP001163064"/>
    </source>
</evidence>
<dbReference type="RefSeq" id="WP_266601613.1">
    <property type="nucleotide sequence ID" value="NZ_JAPHNL010000248.1"/>
</dbReference>
<evidence type="ECO:0008006" key="4">
    <source>
        <dbReference type="Google" id="ProtNLM"/>
    </source>
</evidence>
<keyword evidence="1" id="KW-0732">Signal</keyword>
<reference evidence="2" key="1">
    <citation type="submission" date="2022-10" db="EMBL/GenBank/DDBJ databases">
        <title>Streptomyces beihaiensis sp. nov., a chitin degrading actinobacterium, isolated from shrimp pond soil.</title>
        <authorList>
            <person name="Xie J."/>
            <person name="Shen N."/>
        </authorList>
    </citation>
    <scope>NUCLEOTIDE SEQUENCE</scope>
    <source>
        <strain evidence="2">GXMU-J5</strain>
    </source>
</reference>
<organism evidence="2 3">
    <name type="scientific">Streptomyces beihaiensis</name>
    <dbReference type="NCBI Taxonomy" id="2984495"/>
    <lineage>
        <taxon>Bacteria</taxon>
        <taxon>Bacillati</taxon>
        <taxon>Actinomycetota</taxon>
        <taxon>Actinomycetes</taxon>
        <taxon>Kitasatosporales</taxon>
        <taxon>Streptomycetaceae</taxon>
        <taxon>Streptomyces</taxon>
    </lineage>
</organism>
<keyword evidence="3" id="KW-1185">Reference proteome</keyword>
<dbReference type="EMBL" id="JAPHNL010000248">
    <property type="protein sequence ID" value="MCX3061897.1"/>
    <property type="molecule type" value="Genomic_DNA"/>
</dbReference>
<evidence type="ECO:0000313" key="2">
    <source>
        <dbReference type="EMBL" id="MCX3061897.1"/>
    </source>
</evidence>
<proteinExistence type="predicted"/>
<sequence>MRHLKKAATAAALTAAIGVCMAATPASAASGDYNNYWFGCNYDSSNTFKFRIFYNSDLAGDYRNIGYAVYDFDAVEDGTSRSPLKYCGFRSSGKGQHVKNNAASARNTHSTYTGVLYYNSGYKGAADYVWGNVNKLDATYNNNASFKWVNL</sequence>
<gene>
    <name evidence="2" type="ORF">OFY01_19450</name>
</gene>